<reference evidence="1 2" key="1">
    <citation type="submission" date="2020-04" db="EMBL/GenBank/DDBJ databases">
        <title>Genome sequencing of novel species.</title>
        <authorList>
            <person name="Heo J."/>
            <person name="Kim S.-J."/>
            <person name="Kim J.-S."/>
            <person name="Hong S.-B."/>
            <person name="Kwon S.-W."/>
        </authorList>
    </citation>
    <scope>NUCLEOTIDE SEQUENCE [LARGE SCALE GENOMIC DNA]</scope>
    <source>
        <strain evidence="1 2">MFER-1</strain>
    </source>
</reference>
<protein>
    <recommendedName>
        <fullName evidence="3">Fungal lipase-like domain-containing protein</fullName>
    </recommendedName>
</protein>
<evidence type="ECO:0000313" key="2">
    <source>
        <dbReference type="Proteomes" id="UP000502248"/>
    </source>
</evidence>
<proteinExistence type="predicted"/>
<gene>
    <name evidence="1" type="ORF">HH215_11950</name>
</gene>
<dbReference type="InterPro" id="IPR029058">
    <property type="entry name" value="AB_hydrolase_fold"/>
</dbReference>
<evidence type="ECO:0008006" key="3">
    <source>
        <dbReference type="Google" id="ProtNLM"/>
    </source>
</evidence>
<dbReference type="Proteomes" id="UP000502248">
    <property type="component" value="Chromosome"/>
</dbReference>
<dbReference type="KEGG" id="cheb:HH215_11950"/>
<organism evidence="1 2">
    <name type="scientific">Cohnella herbarum</name>
    <dbReference type="NCBI Taxonomy" id="2728023"/>
    <lineage>
        <taxon>Bacteria</taxon>
        <taxon>Bacillati</taxon>
        <taxon>Bacillota</taxon>
        <taxon>Bacilli</taxon>
        <taxon>Bacillales</taxon>
        <taxon>Paenibacillaceae</taxon>
        <taxon>Cohnella</taxon>
    </lineage>
</organism>
<dbReference type="EMBL" id="CP051680">
    <property type="protein sequence ID" value="QJD83823.1"/>
    <property type="molecule type" value="Genomic_DNA"/>
</dbReference>
<keyword evidence="2" id="KW-1185">Reference proteome</keyword>
<dbReference type="Gene3D" id="3.40.50.1820">
    <property type="entry name" value="alpha/beta hydrolase"/>
    <property type="match status" value="1"/>
</dbReference>
<evidence type="ECO:0000313" key="1">
    <source>
        <dbReference type="EMBL" id="QJD83823.1"/>
    </source>
</evidence>
<name>A0A7Z2VIF7_9BACL</name>
<dbReference type="AlphaFoldDB" id="A0A7Z2VIF7"/>
<accession>A0A7Z2VIF7</accession>
<dbReference type="RefSeq" id="WP_169280110.1">
    <property type="nucleotide sequence ID" value="NZ_CP051680.1"/>
</dbReference>
<sequence>MSLPPAKISNSIGGKRAIAAMATMRLAVDRRTTTLLIGHSGGGVAAIHAAYLLMKSESRSNCLVVMIGSPKCRIPQELRPSVLSISAAGTRKRANDAEGKSPDLVSRLGTHGGWMRTRHNEINNHSAFRNGFPAWHKHKHAPAAMRTVPIIGGHADYFRDSSSYVNSSGSSNLDITLDAILSWLIQWNQTSFR</sequence>